<keyword evidence="2" id="KW-0067">ATP-binding</keyword>
<dbReference type="Pfam" id="PF05496">
    <property type="entry name" value="RuvB_N"/>
    <property type="match status" value="1"/>
</dbReference>
<protein>
    <submittedName>
        <fullName evidence="5">AAA family ATPase, putative</fullName>
    </submittedName>
</protein>
<dbReference type="OrthoDB" id="10265467at2759"/>
<evidence type="ECO:0000256" key="2">
    <source>
        <dbReference type="ARBA" id="ARBA00022840"/>
    </source>
</evidence>
<dbReference type="CDD" id="cd00009">
    <property type="entry name" value="AAA"/>
    <property type="match status" value="1"/>
</dbReference>
<dbReference type="GO" id="GO:0008047">
    <property type="term" value="F:enzyme activator activity"/>
    <property type="evidence" value="ECO:0007669"/>
    <property type="project" value="TreeGrafter"/>
</dbReference>
<dbReference type="EMBL" id="FM992689">
    <property type="protein sequence ID" value="CAX44070.1"/>
    <property type="molecule type" value="Genomic_DNA"/>
</dbReference>
<dbReference type="VEuPathDB" id="FungiDB:CD36_22910"/>
<evidence type="ECO:0000259" key="3">
    <source>
        <dbReference type="SMART" id="SM00382"/>
    </source>
</evidence>
<dbReference type="CDD" id="cd18139">
    <property type="entry name" value="HLD_clamp_RarA"/>
    <property type="match status" value="1"/>
</dbReference>
<proteinExistence type="predicted"/>
<gene>
    <name evidence="4" type="ordered locus">Cd36_22910</name>
    <name evidence="5" type="ORF">CD36_22910</name>
</gene>
<dbReference type="PANTHER" id="PTHR13779">
    <property type="entry name" value="WERNER HELICASE-INTERACTING PROTEIN 1 FAMILY MEMBER"/>
    <property type="match status" value="1"/>
</dbReference>
<dbReference type="AlphaFoldDB" id="B9WCE8"/>
<dbReference type="PANTHER" id="PTHR13779:SF7">
    <property type="entry name" value="ATPASE WRNIP1"/>
    <property type="match status" value="1"/>
</dbReference>
<dbReference type="InterPro" id="IPR051314">
    <property type="entry name" value="AAA_ATPase_RarA/MGS1/WRNIP1"/>
</dbReference>
<dbReference type="GO" id="GO:0006310">
    <property type="term" value="P:DNA recombination"/>
    <property type="evidence" value="ECO:0007669"/>
    <property type="project" value="InterPro"/>
</dbReference>
<dbReference type="GeneID" id="8046304"/>
<evidence type="ECO:0000256" key="1">
    <source>
        <dbReference type="ARBA" id="ARBA00022741"/>
    </source>
</evidence>
<dbReference type="GO" id="GO:0005634">
    <property type="term" value="C:nucleus"/>
    <property type="evidence" value="ECO:0007669"/>
    <property type="project" value="TreeGrafter"/>
</dbReference>
<keyword evidence="1" id="KW-0547">Nucleotide-binding</keyword>
<dbReference type="RefSeq" id="XP_002418765.1">
    <property type="nucleotide sequence ID" value="XM_002418720.1"/>
</dbReference>
<dbReference type="Proteomes" id="UP000002605">
    <property type="component" value="Chromosome 2"/>
</dbReference>
<dbReference type="eggNOG" id="KOG2028">
    <property type="taxonomic scope" value="Eukaryota"/>
</dbReference>
<dbReference type="GO" id="GO:0017116">
    <property type="term" value="F:single-stranded DNA helicase activity"/>
    <property type="evidence" value="ECO:0007669"/>
    <property type="project" value="TreeGrafter"/>
</dbReference>
<dbReference type="InterPro" id="IPR027417">
    <property type="entry name" value="P-loop_NTPase"/>
</dbReference>
<accession>B9WCE8</accession>
<evidence type="ECO:0000313" key="6">
    <source>
        <dbReference type="Proteomes" id="UP000002605"/>
    </source>
</evidence>
<dbReference type="InterPro" id="IPR008824">
    <property type="entry name" value="RuvB-like_N"/>
</dbReference>
<dbReference type="CGD" id="CAL0000167814">
    <property type="gene designation" value="Cd36_22910"/>
</dbReference>
<evidence type="ECO:0000313" key="5">
    <source>
        <dbReference type="EMBL" id="CAX44070.1"/>
    </source>
</evidence>
<dbReference type="GO" id="GO:0009378">
    <property type="term" value="F:four-way junction helicase activity"/>
    <property type="evidence" value="ECO:0007669"/>
    <property type="project" value="InterPro"/>
</dbReference>
<dbReference type="Gene3D" id="3.40.50.300">
    <property type="entry name" value="P-loop containing nucleotide triphosphate hydrolases"/>
    <property type="match status" value="1"/>
</dbReference>
<dbReference type="InterPro" id="IPR003593">
    <property type="entry name" value="AAA+_ATPase"/>
</dbReference>
<name>B9WCE8_CANDC</name>
<organism evidence="5 6">
    <name type="scientific">Candida dubliniensis (strain CD36 / ATCC MYA-646 / CBS 7987 / NCPF 3949 / NRRL Y-17841)</name>
    <name type="common">Yeast</name>
    <dbReference type="NCBI Taxonomy" id="573826"/>
    <lineage>
        <taxon>Eukaryota</taxon>
        <taxon>Fungi</taxon>
        <taxon>Dikarya</taxon>
        <taxon>Ascomycota</taxon>
        <taxon>Saccharomycotina</taxon>
        <taxon>Pichiomycetes</taxon>
        <taxon>Debaryomycetaceae</taxon>
        <taxon>Candida/Lodderomyces clade</taxon>
        <taxon>Candida</taxon>
    </lineage>
</organism>
<dbReference type="GO" id="GO:0006261">
    <property type="term" value="P:DNA-templated DNA replication"/>
    <property type="evidence" value="ECO:0007669"/>
    <property type="project" value="TreeGrafter"/>
</dbReference>
<keyword evidence="6" id="KW-1185">Reference proteome</keyword>
<feature type="domain" description="AAA+ ATPase" evidence="3">
    <location>
        <begin position="56"/>
        <end position="167"/>
    </location>
</feature>
<dbReference type="SUPFAM" id="SSF52540">
    <property type="entry name" value="P-loop containing nucleoside triphosphate hydrolases"/>
    <property type="match status" value="1"/>
</dbReference>
<evidence type="ECO:0000313" key="4">
    <source>
        <dbReference type="CGD" id="CAL0000167814"/>
    </source>
</evidence>
<dbReference type="GO" id="GO:0000731">
    <property type="term" value="P:DNA synthesis involved in DNA repair"/>
    <property type="evidence" value="ECO:0007669"/>
    <property type="project" value="TreeGrafter"/>
</dbReference>
<dbReference type="GO" id="GO:0005524">
    <property type="term" value="F:ATP binding"/>
    <property type="evidence" value="ECO:0007669"/>
    <property type="project" value="UniProtKB-KW"/>
</dbReference>
<dbReference type="HOGENOM" id="CLU_017271_0_0_1"/>
<dbReference type="SMART" id="SM00382">
    <property type="entry name" value="AAA"/>
    <property type="match status" value="1"/>
</dbReference>
<sequence length="490" mass="56986">MEYEEQHQSNVNFLSKLTSLSLSEAIRPTTFEQYVGQDHLINPQNGAIRNFIKLGYLPSMILSGPPGIGKTTLASVISYECGLPFLELSATTMTTSDLKIIMETHNTQLVLFIDELHRLTKIQQDWLLPYIENGKIILIGATTVQPNSTRIRQAILSRCQIFKLEKLIVPEIKKVLYHAIIFQNLKRKNLYQLGNIVYKSECFDLILNRAQGDCRIAINLVELISDNFVDNINDVELSKDKLQQIFHSLNYNNSLGFGGDNYDDIMTRFMRILAQGCSRSKKIYKNPLEFVYEDFKCQNFQNHYLQQMQVSDDSDVEPGDIYSEDEEDEPKKMNQLGKHIDDYQLISALFYLNLLLQRGQSPNMIFHYLIMFTIKYIECDNFTLRKLLSFKKAIGNRNNDTEWILSNCVEWLMYQKRTVDGIYLWEYISYIKTFCNKQMKLDDAISNDDDDDEIEIEISYESDDIKMVETFPVFPDPPNSLIADFEVEYI</sequence>
<reference evidence="5 6" key="1">
    <citation type="journal article" date="2009" name="Genome Res.">
        <title>Comparative genomics of the fungal pathogens Candida dubliniensis and Candida albicans.</title>
        <authorList>
            <person name="Jackson A.P."/>
            <person name="Gamble J.A."/>
            <person name="Yeomans T."/>
            <person name="Moran G.P."/>
            <person name="Saunders D."/>
            <person name="Harris D."/>
            <person name="Aslett M."/>
            <person name="Barrell J.F."/>
            <person name="Butler G."/>
            <person name="Citiulo F."/>
            <person name="Coleman D.C."/>
            <person name="de Groot P.W.J."/>
            <person name="Goodwin T.J."/>
            <person name="Quail M.A."/>
            <person name="McQuillan J."/>
            <person name="Munro C.A."/>
            <person name="Pain A."/>
            <person name="Poulter R.T."/>
            <person name="Rajandream M.A."/>
            <person name="Renauld H."/>
            <person name="Spiering M.J."/>
            <person name="Tivey A."/>
            <person name="Gow N.A.R."/>
            <person name="Barrell B."/>
            <person name="Sullivan D.J."/>
            <person name="Berriman M."/>
        </authorList>
    </citation>
    <scope>NUCLEOTIDE SEQUENCE [LARGE SCALE GENOMIC DNA]</scope>
    <source>
        <strain evidence="6">CD36 / ATCC MYA-646 / CBS 7987 / NCPF 3949 / NRRL Y-17841</strain>
    </source>
</reference>
<dbReference type="KEGG" id="cdu:CD36_22910"/>